<dbReference type="GO" id="GO:0008470">
    <property type="term" value="F:3-methylbutanoyl-CoA dehydrogenase activity"/>
    <property type="evidence" value="ECO:0007669"/>
    <property type="project" value="UniProtKB-EC"/>
</dbReference>
<feature type="region of interest" description="Disordered" evidence="1">
    <location>
        <begin position="1"/>
        <end position="329"/>
    </location>
</feature>
<sequence length="329" mass="38733">HHGGGGVGRPGPRLPRALRGDGGGLPRQRLHRPQLRRPLQSLRQPDPPLGQRRAEAPLPAQADLRRARRRAGHVRGRGRLRRHRHEAPRRAPRRPLRPQRHQVLDHQRARGEHPRRLRQDRAVRGLPRRHRLPDREGFQGLPRLPQARQDGHARLRHRRAGVRGLRGPRRERDGPAQRRRRRADERPRLRARRALRRAARHHAGLPRRGPALRARAQAVRPPHRLLPADAGQGRRHVRRPEQRPRLRLRGGQGLRRRQDHPLRRRRRHPVRQRERGEDLPRGHPGPRRRRLHQGVARRALPARRQALRHRRRHQRDPPLPHRPRAGRGV</sequence>
<feature type="compositionally biased region" description="Basic residues" evidence="1">
    <location>
        <begin position="254"/>
        <end position="270"/>
    </location>
</feature>
<feature type="compositionally biased region" description="Basic residues" evidence="1">
    <location>
        <begin position="66"/>
        <end position="100"/>
    </location>
</feature>
<accession>A0A6J4SC92</accession>
<reference evidence="2" key="1">
    <citation type="submission" date="2020-02" db="EMBL/GenBank/DDBJ databases">
        <authorList>
            <person name="Meier V. D."/>
        </authorList>
    </citation>
    <scope>NUCLEOTIDE SEQUENCE</scope>
    <source>
        <strain evidence="2">AVDCRST_MAG65</strain>
    </source>
</reference>
<evidence type="ECO:0000313" key="2">
    <source>
        <dbReference type="EMBL" id="CAA9488046.1"/>
    </source>
</evidence>
<dbReference type="AlphaFoldDB" id="A0A6J4SC92"/>
<protein>
    <submittedName>
        <fullName evidence="2">Isovaleryl-CoA dehydrogenase</fullName>
        <ecNumber evidence="2">1.3.8.4</ecNumber>
    </submittedName>
</protein>
<feature type="compositionally biased region" description="Basic and acidic residues" evidence="1">
    <location>
        <begin position="271"/>
        <end position="281"/>
    </location>
</feature>
<gene>
    <name evidence="2" type="ORF">AVDCRST_MAG65-1850</name>
</gene>
<feature type="compositionally biased region" description="Basic and acidic residues" evidence="1">
    <location>
        <begin position="102"/>
        <end position="123"/>
    </location>
</feature>
<dbReference type="EMBL" id="CADCVL010000340">
    <property type="protein sequence ID" value="CAA9488046.1"/>
    <property type="molecule type" value="Genomic_DNA"/>
</dbReference>
<dbReference type="EC" id="1.3.8.4" evidence="2"/>
<organism evidence="2">
    <name type="scientific">uncultured Solirubrobacteraceae bacterium</name>
    <dbReference type="NCBI Taxonomy" id="1162706"/>
    <lineage>
        <taxon>Bacteria</taxon>
        <taxon>Bacillati</taxon>
        <taxon>Actinomycetota</taxon>
        <taxon>Thermoleophilia</taxon>
        <taxon>Solirubrobacterales</taxon>
        <taxon>Solirubrobacteraceae</taxon>
        <taxon>environmental samples</taxon>
    </lineage>
</organism>
<feature type="non-terminal residue" evidence="2">
    <location>
        <position position="329"/>
    </location>
</feature>
<proteinExistence type="predicted"/>
<feature type="compositionally biased region" description="Basic and acidic residues" evidence="1">
    <location>
        <begin position="168"/>
        <end position="188"/>
    </location>
</feature>
<feature type="compositionally biased region" description="Basic residues" evidence="1">
    <location>
        <begin position="305"/>
        <end position="314"/>
    </location>
</feature>
<name>A0A6J4SC92_9ACTN</name>
<feature type="compositionally biased region" description="Low complexity" evidence="1">
    <location>
        <begin position="206"/>
        <end position="216"/>
    </location>
</feature>
<feature type="compositionally biased region" description="Basic residues" evidence="1">
    <location>
        <begin position="154"/>
        <end position="167"/>
    </location>
</feature>
<feature type="non-terminal residue" evidence="2">
    <location>
        <position position="1"/>
    </location>
</feature>
<keyword evidence="2" id="KW-0560">Oxidoreductase</keyword>
<evidence type="ECO:0000256" key="1">
    <source>
        <dbReference type="SAM" id="MobiDB-lite"/>
    </source>
</evidence>
<feature type="compositionally biased region" description="Basic residues" evidence="1">
    <location>
        <begin position="189"/>
        <end position="205"/>
    </location>
</feature>